<proteinExistence type="predicted"/>
<evidence type="ECO:0000256" key="1">
    <source>
        <dbReference type="SAM" id="Phobius"/>
    </source>
</evidence>
<gene>
    <name evidence="2" type="ordered locus">Cphamn1_1239</name>
</gene>
<sequence>MKKWFKESSPILAISRIVLAFSWIYQGAVPKVICRSPGEIQLLEYVIRNNELACAMVVWMGYGEIVFGAFLLVTRRGSVFLLNVIALSALLVYVAVFEPELLILPFNPLILNVSLIGMSLIAYIELKKNTGFAKR</sequence>
<protein>
    <recommendedName>
        <fullName evidence="3">DoxX family protein</fullName>
    </recommendedName>
</protein>
<keyword evidence="1" id="KW-0812">Transmembrane</keyword>
<feature type="transmembrane region" description="Helical" evidence="1">
    <location>
        <begin position="109"/>
        <end position="126"/>
    </location>
</feature>
<reference evidence="2" key="1">
    <citation type="submission" date="2008-06" db="EMBL/GenBank/DDBJ databases">
        <title>Complete sequence of Chlorobium phaeobacteroides BS1.</title>
        <authorList>
            <consortium name="US DOE Joint Genome Institute"/>
            <person name="Lucas S."/>
            <person name="Copeland A."/>
            <person name="Lapidus A."/>
            <person name="Glavina del Rio T."/>
            <person name="Dalin E."/>
            <person name="Tice H."/>
            <person name="Bruce D."/>
            <person name="Goodwin L."/>
            <person name="Pitluck S."/>
            <person name="Schmutz J."/>
            <person name="Larimer F."/>
            <person name="Land M."/>
            <person name="Hauser L."/>
            <person name="Kyrpides N."/>
            <person name="Ovchinnikova G."/>
            <person name="Li T."/>
            <person name="Liu Z."/>
            <person name="Zhao F."/>
            <person name="Overmann J."/>
            <person name="Bryant D.A."/>
            <person name="Richardson P."/>
        </authorList>
    </citation>
    <scope>NUCLEOTIDE SEQUENCE [LARGE SCALE GENOMIC DNA]</scope>
    <source>
        <strain evidence="2">BS1</strain>
    </source>
</reference>
<dbReference type="OrthoDB" id="6199084at2"/>
<keyword evidence="1" id="KW-0472">Membrane</keyword>
<dbReference type="EMBL" id="CP001101">
    <property type="protein sequence ID" value="ACE04171.1"/>
    <property type="molecule type" value="Genomic_DNA"/>
</dbReference>
<organism evidence="2">
    <name type="scientific">Chlorobium phaeobacteroides (strain BS1)</name>
    <dbReference type="NCBI Taxonomy" id="331678"/>
    <lineage>
        <taxon>Bacteria</taxon>
        <taxon>Pseudomonadati</taxon>
        <taxon>Chlorobiota</taxon>
        <taxon>Chlorobiia</taxon>
        <taxon>Chlorobiales</taxon>
        <taxon>Chlorobiaceae</taxon>
        <taxon>Chlorobium/Pelodictyon group</taxon>
        <taxon>Chlorobium</taxon>
    </lineage>
</organism>
<dbReference type="AlphaFoldDB" id="B3EQZ0"/>
<dbReference type="InterPro" id="IPR025695">
    <property type="entry name" value="DoxX-like"/>
</dbReference>
<accession>B3EQZ0</accession>
<feature type="transmembrane region" description="Helical" evidence="1">
    <location>
        <begin position="80"/>
        <end position="97"/>
    </location>
</feature>
<name>B3EQZ0_CHLPB</name>
<dbReference type="STRING" id="331678.Cphamn1_1239"/>
<dbReference type="KEGG" id="cpb:Cphamn1_1239"/>
<dbReference type="HOGENOM" id="CLU_135455_1_0_10"/>
<feature type="transmembrane region" description="Helical" evidence="1">
    <location>
        <begin position="53"/>
        <end position="73"/>
    </location>
</feature>
<evidence type="ECO:0008006" key="3">
    <source>
        <dbReference type="Google" id="ProtNLM"/>
    </source>
</evidence>
<feature type="transmembrane region" description="Helical" evidence="1">
    <location>
        <begin position="12"/>
        <end position="33"/>
    </location>
</feature>
<dbReference type="Pfam" id="PF13781">
    <property type="entry name" value="DoxX_3"/>
    <property type="match status" value="1"/>
</dbReference>
<keyword evidence="1" id="KW-1133">Transmembrane helix</keyword>
<evidence type="ECO:0000313" key="2">
    <source>
        <dbReference type="EMBL" id="ACE04171.1"/>
    </source>
</evidence>